<accession>A0A7M2X3P0</accession>
<keyword evidence="15" id="KW-1185">Reference proteome</keyword>
<evidence type="ECO:0000256" key="8">
    <source>
        <dbReference type="ARBA" id="ARBA00023136"/>
    </source>
</evidence>
<dbReference type="KEGG" id="hbs:IPV69_00595"/>
<keyword evidence="14" id="KW-0966">Cell projection</keyword>
<keyword evidence="14" id="KW-0282">Flagellum</keyword>
<dbReference type="PRINTS" id="PR00954">
    <property type="entry name" value="FLGMOTORFLIG"/>
</dbReference>
<reference evidence="14 15" key="1">
    <citation type="submission" date="2020-10" db="EMBL/GenBank/DDBJ databases">
        <title>Wide distribution of Phycisphaera-like planctomycetes from WD2101 soil group in peatlands and genome analysis of the first cultivated representative.</title>
        <authorList>
            <person name="Dedysh S.N."/>
            <person name="Beletsky A.V."/>
            <person name="Ivanova A."/>
            <person name="Kulichevskaya I.S."/>
            <person name="Suzina N.E."/>
            <person name="Philippov D.A."/>
            <person name="Rakitin A.L."/>
            <person name="Mardanov A.V."/>
            <person name="Ravin N.V."/>
        </authorList>
    </citation>
    <scope>NUCLEOTIDE SEQUENCE [LARGE SCALE GENOMIC DNA]</scope>
    <source>
        <strain evidence="14 15">M1803</strain>
    </source>
</reference>
<gene>
    <name evidence="14" type="primary">fliG</name>
    <name evidence="14" type="ORF">IPV69_00595</name>
</gene>
<dbReference type="Proteomes" id="UP000593765">
    <property type="component" value="Chromosome"/>
</dbReference>
<comment type="subcellular location">
    <subcellularLocation>
        <location evidence="1">Bacterial flagellum basal body</location>
    </subcellularLocation>
    <subcellularLocation>
        <location evidence="2">Cell membrane</location>
        <topology evidence="2">Peripheral membrane protein</topology>
        <orientation evidence="2">Cytoplasmic side</orientation>
    </subcellularLocation>
</comment>
<evidence type="ECO:0000259" key="12">
    <source>
        <dbReference type="Pfam" id="PF14841"/>
    </source>
</evidence>
<dbReference type="GO" id="GO:0071973">
    <property type="term" value="P:bacterial-type flagellum-dependent cell motility"/>
    <property type="evidence" value="ECO:0007669"/>
    <property type="project" value="InterPro"/>
</dbReference>
<evidence type="ECO:0000256" key="1">
    <source>
        <dbReference type="ARBA" id="ARBA00004117"/>
    </source>
</evidence>
<organism evidence="14 15">
    <name type="scientific">Humisphaera borealis</name>
    <dbReference type="NCBI Taxonomy" id="2807512"/>
    <lineage>
        <taxon>Bacteria</taxon>
        <taxon>Pseudomonadati</taxon>
        <taxon>Planctomycetota</taxon>
        <taxon>Phycisphaerae</taxon>
        <taxon>Tepidisphaerales</taxon>
        <taxon>Tepidisphaeraceae</taxon>
        <taxon>Humisphaera</taxon>
    </lineage>
</organism>
<keyword evidence="6" id="KW-0145">Chemotaxis</keyword>
<feature type="domain" description="Flagellar motor switch protein FliG C-terminal" evidence="11">
    <location>
        <begin position="219"/>
        <end position="325"/>
    </location>
</feature>
<dbReference type="AlphaFoldDB" id="A0A7M2X3P0"/>
<sequence>MAQAELNGVRKSAILLLSLDQDQAAEVLKRLPPEMIEEVSREIASLGEVKVPLRRTVLGEFYNLALANSYVTEGGLEYAKSLLRKSLSEADAAKAIKQVTQQVATTPFAFLQKAESENLLTFIQDEHPQTIALILAHLNPQKASEILVGLAGQKQIEVVKRIANMEQTNPEVIKEVERGLEHRLSDIVSQTFEKAGGIDSVAEMLNLADRATEKGIMEGLEAEDPDLVEQIRRLMFVFEDILLVNDKGIQSVLKEIENETLALALKTASQDLKDKIFKNMSERAAQLIGEDMQYMGPVRVSDVEQAQQKIVDVVRRLEASGEIIIAGRGGEKEMIV</sequence>
<keyword evidence="5" id="KW-1003">Cell membrane</keyword>
<evidence type="ECO:0000256" key="6">
    <source>
        <dbReference type="ARBA" id="ARBA00022500"/>
    </source>
</evidence>
<dbReference type="InterPro" id="IPR028263">
    <property type="entry name" value="FliG_N"/>
</dbReference>
<dbReference type="GO" id="GO:0003774">
    <property type="term" value="F:cytoskeletal motor activity"/>
    <property type="evidence" value="ECO:0007669"/>
    <property type="project" value="InterPro"/>
</dbReference>
<evidence type="ECO:0000256" key="2">
    <source>
        <dbReference type="ARBA" id="ARBA00004413"/>
    </source>
</evidence>
<dbReference type="Pfam" id="PF14842">
    <property type="entry name" value="FliG_N"/>
    <property type="match status" value="1"/>
</dbReference>
<dbReference type="FunFam" id="1.10.220.30:FF:000001">
    <property type="entry name" value="Flagellar motor switch protein FliG"/>
    <property type="match status" value="1"/>
</dbReference>
<comment type="similarity">
    <text evidence="3">Belongs to the FliG family.</text>
</comment>
<feature type="domain" description="Flagellar motor switch protein FliG middle" evidence="12">
    <location>
        <begin position="117"/>
        <end position="190"/>
    </location>
</feature>
<evidence type="ECO:0000256" key="10">
    <source>
        <dbReference type="ARBA" id="ARBA00025598"/>
    </source>
</evidence>
<dbReference type="SUPFAM" id="SSF48029">
    <property type="entry name" value="FliG"/>
    <property type="match status" value="2"/>
</dbReference>
<evidence type="ECO:0000259" key="13">
    <source>
        <dbReference type="Pfam" id="PF14842"/>
    </source>
</evidence>
<protein>
    <recommendedName>
        <fullName evidence="4">Flagellar motor switch protein FliG</fullName>
    </recommendedName>
</protein>
<dbReference type="GO" id="GO:0006935">
    <property type="term" value="P:chemotaxis"/>
    <property type="evidence" value="ECO:0007669"/>
    <property type="project" value="UniProtKB-KW"/>
</dbReference>
<evidence type="ECO:0000313" key="15">
    <source>
        <dbReference type="Proteomes" id="UP000593765"/>
    </source>
</evidence>
<dbReference type="PIRSF" id="PIRSF003161">
    <property type="entry name" value="FliG"/>
    <property type="match status" value="1"/>
</dbReference>
<evidence type="ECO:0000259" key="11">
    <source>
        <dbReference type="Pfam" id="PF01706"/>
    </source>
</evidence>
<evidence type="ECO:0000256" key="9">
    <source>
        <dbReference type="ARBA" id="ARBA00023143"/>
    </source>
</evidence>
<feature type="domain" description="Flagellar motor switch protein FliG N-terminal" evidence="13">
    <location>
        <begin position="5"/>
        <end position="108"/>
    </location>
</feature>
<dbReference type="Gene3D" id="1.10.220.30">
    <property type="match status" value="3"/>
</dbReference>
<dbReference type="NCBIfam" id="TIGR00207">
    <property type="entry name" value="fliG"/>
    <property type="match status" value="1"/>
</dbReference>
<dbReference type="InterPro" id="IPR011002">
    <property type="entry name" value="FliG_a-hlx"/>
</dbReference>
<dbReference type="InterPro" id="IPR000090">
    <property type="entry name" value="Flg_Motor_Flig"/>
</dbReference>
<keyword evidence="14" id="KW-0969">Cilium</keyword>
<dbReference type="GO" id="GO:0009425">
    <property type="term" value="C:bacterial-type flagellum basal body"/>
    <property type="evidence" value="ECO:0007669"/>
    <property type="project" value="UniProtKB-SubCell"/>
</dbReference>
<dbReference type="Pfam" id="PF14841">
    <property type="entry name" value="FliG_M"/>
    <property type="match status" value="1"/>
</dbReference>
<evidence type="ECO:0000256" key="3">
    <source>
        <dbReference type="ARBA" id="ARBA00010299"/>
    </source>
</evidence>
<evidence type="ECO:0000313" key="14">
    <source>
        <dbReference type="EMBL" id="QOV92295.1"/>
    </source>
</evidence>
<dbReference type="PANTHER" id="PTHR30534:SF0">
    <property type="entry name" value="FLAGELLAR MOTOR SWITCH PROTEIN FLIG"/>
    <property type="match status" value="1"/>
</dbReference>
<dbReference type="GO" id="GO:0005886">
    <property type="term" value="C:plasma membrane"/>
    <property type="evidence" value="ECO:0007669"/>
    <property type="project" value="UniProtKB-SubCell"/>
</dbReference>
<evidence type="ECO:0000256" key="5">
    <source>
        <dbReference type="ARBA" id="ARBA00022475"/>
    </source>
</evidence>
<dbReference type="InterPro" id="IPR023087">
    <property type="entry name" value="Flg_Motor_Flig_C"/>
</dbReference>
<keyword evidence="9" id="KW-0975">Bacterial flagellum</keyword>
<name>A0A7M2X3P0_9BACT</name>
<comment type="function">
    <text evidence="10">FliG is one of three proteins (FliG, FliN, FliM) that forms the rotor-mounted switch complex (C ring), located at the base of the basal body. This complex interacts with the CheY and CheZ chemotaxis proteins, in addition to contacting components of the motor that determine the direction of flagellar rotation.</text>
</comment>
<dbReference type="PANTHER" id="PTHR30534">
    <property type="entry name" value="FLAGELLAR MOTOR SWITCH PROTEIN FLIG"/>
    <property type="match status" value="1"/>
</dbReference>
<evidence type="ECO:0000256" key="4">
    <source>
        <dbReference type="ARBA" id="ARBA00021870"/>
    </source>
</evidence>
<dbReference type="EMBL" id="CP063458">
    <property type="protein sequence ID" value="QOV92295.1"/>
    <property type="molecule type" value="Genomic_DNA"/>
</dbReference>
<dbReference type="Pfam" id="PF01706">
    <property type="entry name" value="FliG_C"/>
    <property type="match status" value="1"/>
</dbReference>
<keyword evidence="8" id="KW-0472">Membrane</keyword>
<dbReference type="InterPro" id="IPR032779">
    <property type="entry name" value="FliG_M"/>
</dbReference>
<evidence type="ECO:0000256" key="7">
    <source>
        <dbReference type="ARBA" id="ARBA00022779"/>
    </source>
</evidence>
<proteinExistence type="inferred from homology"/>
<keyword evidence="7" id="KW-0283">Flagellar rotation</keyword>